<dbReference type="OrthoDB" id="5294628at2"/>
<evidence type="ECO:0000256" key="1">
    <source>
        <dbReference type="ARBA" id="ARBA00009091"/>
    </source>
</evidence>
<keyword evidence="5" id="KW-1185">Reference proteome</keyword>
<dbReference type="GO" id="GO:0051082">
    <property type="term" value="F:unfolded protein binding"/>
    <property type="evidence" value="ECO:0007669"/>
    <property type="project" value="InterPro"/>
</dbReference>
<organism evidence="4 5">
    <name type="scientific">Flavilitoribacter nigricans (strain ATCC 23147 / DSM 23189 / NBRC 102662 / NCIMB 1420 / SS-2)</name>
    <name type="common">Lewinella nigricans</name>
    <dbReference type="NCBI Taxonomy" id="1122177"/>
    <lineage>
        <taxon>Bacteria</taxon>
        <taxon>Pseudomonadati</taxon>
        <taxon>Bacteroidota</taxon>
        <taxon>Saprospiria</taxon>
        <taxon>Saprospirales</taxon>
        <taxon>Lewinellaceae</taxon>
        <taxon>Flavilitoribacter</taxon>
    </lineage>
</organism>
<dbReference type="SUPFAM" id="SSF111384">
    <property type="entry name" value="OmpH-like"/>
    <property type="match status" value="1"/>
</dbReference>
<evidence type="ECO:0000256" key="3">
    <source>
        <dbReference type="SAM" id="SignalP"/>
    </source>
</evidence>
<comment type="caution">
    <text evidence="4">The sequence shown here is derived from an EMBL/GenBank/DDBJ whole genome shotgun (WGS) entry which is preliminary data.</text>
</comment>
<evidence type="ECO:0000256" key="2">
    <source>
        <dbReference type="ARBA" id="ARBA00022729"/>
    </source>
</evidence>
<gene>
    <name evidence="4" type="ORF">CRP01_22610</name>
</gene>
<dbReference type="AlphaFoldDB" id="A0A2D0N7I6"/>
<dbReference type="PANTHER" id="PTHR35089:SF1">
    <property type="entry name" value="CHAPERONE PROTEIN SKP"/>
    <property type="match status" value="1"/>
</dbReference>
<reference evidence="4 5" key="1">
    <citation type="submission" date="2017-10" db="EMBL/GenBank/DDBJ databases">
        <title>The draft genome sequence of Lewinella nigricans NBRC 102662.</title>
        <authorList>
            <person name="Wang K."/>
        </authorList>
    </citation>
    <scope>NUCLEOTIDE SEQUENCE [LARGE SCALE GENOMIC DNA]</scope>
    <source>
        <strain evidence="4 5">NBRC 102662</strain>
    </source>
</reference>
<protein>
    <recommendedName>
        <fullName evidence="6">OmpH family outer membrane protein</fullName>
    </recommendedName>
</protein>
<evidence type="ECO:0000313" key="4">
    <source>
        <dbReference type="EMBL" id="PHN04356.1"/>
    </source>
</evidence>
<dbReference type="Proteomes" id="UP000223913">
    <property type="component" value="Unassembled WGS sequence"/>
</dbReference>
<dbReference type="Gene3D" id="3.30.910.20">
    <property type="entry name" value="Skp domain"/>
    <property type="match status" value="1"/>
</dbReference>
<evidence type="ECO:0008006" key="6">
    <source>
        <dbReference type="Google" id="ProtNLM"/>
    </source>
</evidence>
<dbReference type="GO" id="GO:0050821">
    <property type="term" value="P:protein stabilization"/>
    <property type="evidence" value="ECO:0007669"/>
    <property type="project" value="TreeGrafter"/>
</dbReference>
<keyword evidence="2 3" id="KW-0732">Signal</keyword>
<dbReference type="PANTHER" id="PTHR35089">
    <property type="entry name" value="CHAPERONE PROTEIN SKP"/>
    <property type="match status" value="1"/>
</dbReference>
<dbReference type="Pfam" id="PF03938">
    <property type="entry name" value="OmpH"/>
    <property type="match status" value="1"/>
</dbReference>
<dbReference type="RefSeq" id="WP_099152382.1">
    <property type="nucleotide sequence ID" value="NZ_PDUD01000026.1"/>
</dbReference>
<dbReference type="InterPro" id="IPR024930">
    <property type="entry name" value="Skp_dom_sf"/>
</dbReference>
<dbReference type="GO" id="GO:0005829">
    <property type="term" value="C:cytosol"/>
    <property type="evidence" value="ECO:0007669"/>
    <property type="project" value="TreeGrafter"/>
</dbReference>
<comment type="similarity">
    <text evidence="1">Belongs to the Skp family.</text>
</comment>
<feature type="chain" id="PRO_5012858651" description="OmpH family outer membrane protein" evidence="3">
    <location>
        <begin position="21"/>
        <end position="191"/>
    </location>
</feature>
<evidence type="ECO:0000313" key="5">
    <source>
        <dbReference type="Proteomes" id="UP000223913"/>
    </source>
</evidence>
<name>A0A2D0N7I6_FLAN2</name>
<feature type="signal peptide" evidence="3">
    <location>
        <begin position="1"/>
        <end position="20"/>
    </location>
</feature>
<dbReference type="SMART" id="SM00935">
    <property type="entry name" value="OmpH"/>
    <property type="match status" value="1"/>
</dbReference>
<dbReference type="InterPro" id="IPR005632">
    <property type="entry name" value="Chaperone_Skp"/>
</dbReference>
<accession>A0A2D0N7I6</accession>
<dbReference type="EMBL" id="PDUD01000026">
    <property type="protein sequence ID" value="PHN04356.1"/>
    <property type="molecule type" value="Genomic_DNA"/>
</dbReference>
<sequence>MKHIITLLAISCFFANVSFAQQKIGVVDIDATIDGWNRAVKLDQMLNQKSTSLKTMVETWLNKLQEKYDEYDKKNGTPTQQNALANDILDGQEQILLFERILVDSIPLFRHEVLELIESRIQETVDAVALANDYDLIIAKNNILFYKGEEIDELIVTYTAPDLEDIQMAVEKVNMKLSEWIDAYTVMIEEY</sequence>
<proteinExistence type="inferred from homology"/>